<dbReference type="Pfam" id="PF00158">
    <property type="entry name" value="Sigma54_activat"/>
    <property type="match status" value="1"/>
</dbReference>
<dbReference type="PANTHER" id="PTHR32071:SF38">
    <property type="entry name" value="PSP OPERON TRANSCRIPTIONAL ACTIVATOR"/>
    <property type="match status" value="1"/>
</dbReference>
<dbReference type="PROSITE" id="PS51372">
    <property type="entry name" value="PRD_2"/>
    <property type="match status" value="1"/>
</dbReference>
<organism evidence="7 8">
    <name type="scientific">Bombilactobacillus folatiphilus</name>
    <dbReference type="NCBI Taxonomy" id="2923362"/>
    <lineage>
        <taxon>Bacteria</taxon>
        <taxon>Bacillati</taxon>
        <taxon>Bacillota</taxon>
        <taxon>Bacilli</taxon>
        <taxon>Lactobacillales</taxon>
        <taxon>Lactobacillaceae</taxon>
        <taxon>Bombilactobacillus</taxon>
    </lineage>
</organism>
<dbReference type="InterPro" id="IPR003593">
    <property type="entry name" value="AAA+_ATPase"/>
</dbReference>
<protein>
    <submittedName>
        <fullName evidence="7">Sigma 54-interacting transcriptional regulator</fullName>
    </submittedName>
</protein>
<dbReference type="PROSITE" id="PS51096">
    <property type="entry name" value="PTS_EIIA_TYPE_4"/>
    <property type="match status" value="1"/>
</dbReference>
<accession>A0ABY4P951</accession>
<dbReference type="InterPro" id="IPR011608">
    <property type="entry name" value="PRD"/>
</dbReference>
<dbReference type="PANTHER" id="PTHR32071">
    <property type="entry name" value="TRANSCRIPTIONAL REGULATORY PROTEIN"/>
    <property type="match status" value="1"/>
</dbReference>
<evidence type="ECO:0000259" key="5">
    <source>
        <dbReference type="PROSITE" id="PS51096"/>
    </source>
</evidence>
<dbReference type="SMART" id="SM00382">
    <property type="entry name" value="AAA"/>
    <property type="match status" value="1"/>
</dbReference>
<dbReference type="Proteomes" id="UP000831495">
    <property type="component" value="Chromosome"/>
</dbReference>
<feature type="domain" description="Sigma-54 factor interaction" evidence="4">
    <location>
        <begin position="104"/>
        <end position="337"/>
    </location>
</feature>
<dbReference type="RefSeq" id="WP_249514534.1">
    <property type="nucleotide sequence ID" value="NZ_CP093366.1"/>
</dbReference>
<evidence type="ECO:0000313" key="7">
    <source>
        <dbReference type="EMBL" id="UQS82265.1"/>
    </source>
</evidence>
<sequence>MLLDQIELCLKEATADEHWQQHEISAAFLCQKFRVKRNTVSHYLNLLFKDHKALKINSRPVIYWDKRVLETHYQVRLLDMYPTRETLLQALAQSASGTNAFDQVIGNRGSLYIAIERLKMAASYPQGLSILLTGPTGVGKSFLAQVYYQYCLDQGYLASNAQFVHFNCAEYADNPELLASNLFGYNQGAFTGASTAQTGVFDQANHGVLFLDEVHRLDAKGQEKLFNYLDTGYITPLGGSSKRHLVDVRIICATTENLQSYFLDTFLRRIPIQIEIPSLQQRELQEVKDLIKFFYWQQAQQLQRNLQVHQAVIKVLCSIRYQGNIGSLKNAIVLSVASAIHQATTLVPLKITLPNLPPEILNLNSSHAQVVALQTGFLDITVEQTLAQLITKEPVLTDEIQQTIQQILNDYHQMQYADLFIENSIAKINKLCDYLVFEKDQHANIIPLNFFKNLFENVLATITKDQNIDFTGNTALILSYYFYNRQDSNGYLTGKQARLAKKVVHYFQALNANLQIVVETIDSIITQSVGLAYDLMDAVFLYIFLYSIIQKSQTSALRCIVLAHGYSTASSIVNVVNGMHHLHILDAIDMPVDIQIATVGQKINHYIQNHQIDQGLILMVDMGSLEGVQKYIARDVEFPIAILNNVSTQAALLVATGIQQKQSLPKIMTSVKKQIQPEQQMIYPQKVKKNLIITCCLTGIGTATKIRKLVLDSLPANAHLSVLAFEESQLKDSQELALLRHVYNIVMVIGTMDPQLPQIPYFSLESMISGADLTALTHVLSQYLSEQELNDFNDRLIHNFTLQRVLNSITILDVNVVMQNIDEAFKNYTQLSGQRLSSGTRMTLYVHVSYLVERLIRNEPITTYNWDSLTDTKSLTIFQNIQKAFSVIETEYSVTIPQAEYGYIYDIIAADTVNQL</sequence>
<dbReference type="CDD" id="cd00009">
    <property type="entry name" value="AAA"/>
    <property type="match status" value="1"/>
</dbReference>
<name>A0ABY4P951_9LACO</name>
<keyword evidence="1" id="KW-0808">Transferase</keyword>
<dbReference type="Pfam" id="PF00874">
    <property type="entry name" value="PRD"/>
    <property type="match status" value="1"/>
</dbReference>
<reference evidence="7" key="1">
    <citation type="journal article" date="2022" name="Int. J. Syst. Evol. Microbiol.">
        <title>Apilactobacillus apisilvae sp. nov., Nicolia spurrieriana gen. nov. sp. nov., Bombilactobacillus folatiphilus sp. nov. and Bombilactobacillus thymidiniphilus sp. nov., four new lactic acid bacterial isolates from stingless bees Tetragonula carbonaria and Austroplebeia australis.</title>
        <authorList>
            <person name="Oliphant S.A."/>
            <person name="Watson-Haigh N.S."/>
            <person name="Sumby K.M."/>
            <person name="Gardner J."/>
            <person name="Groom S."/>
            <person name="Jiranek V."/>
        </authorList>
    </citation>
    <scope>NUCLEOTIDE SEQUENCE</scope>
    <source>
        <strain evidence="7">SG4_D2</strain>
    </source>
</reference>
<gene>
    <name evidence="7" type="ORF">MOO45_00815</name>
</gene>
<dbReference type="Gene3D" id="1.10.1790.10">
    <property type="entry name" value="PRD domain"/>
    <property type="match status" value="1"/>
</dbReference>
<dbReference type="InterPro" id="IPR036634">
    <property type="entry name" value="PRD_sf"/>
</dbReference>
<dbReference type="SUPFAM" id="SSF52540">
    <property type="entry name" value="P-loop containing nucleoside triphosphate hydrolases"/>
    <property type="match status" value="1"/>
</dbReference>
<dbReference type="InterPro" id="IPR004701">
    <property type="entry name" value="PTS_EIIA_man-typ"/>
</dbReference>
<keyword evidence="2" id="KW-0547">Nucleotide-binding</keyword>
<proteinExistence type="predicted"/>
<evidence type="ECO:0000259" key="4">
    <source>
        <dbReference type="PROSITE" id="PS50045"/>
    </source>
</evidence>
<evidence type="ECO:0000313" key="8">
    <source>
        <dbReference type="Proteomes" id="UP000831495"/>
    </source>
</evidence>
<keyword evidence="3" id="KW-0067">ATP-binding</keyword>
<dbReference type="InterPro" id="IPR027417">
    <property type="entry name" value="P-loop_NTPase"/>
</dbReference>
<feature type="domain" description="PRD" evidence="6">
    <location>
        <begin position="812"/>
        <end position="916"/>
    </location>
</feature>
<dbReference type="Gene3D" id="3.40.50.300">
    <property type="entry name" value="P-loop containing nucleotide triphosphate hydrolases"/>
    <property type="match status" value="1"/>
</dbReference>
<dbReference type="InterPro" id="IPR036662">
    <property type="entry name" value="PTS_EIIA_man-typ_sf"/>
</dbReference>
<dbReference type="Gene3D" id="3.40.50.510">
    <property type="entry name" value="Phosphotransferase system, mannose-type IIA component"/>
    <property type="match status" value="1"/>
</dbReference>
<dbReference type="InterPro" id="IPR002078">
    <property type="entry name" value="Sigma_54_int"/>
</dbReference>
<dbReference type="PROSITE" id="PS50045">
    <property type="entry name" value="SIGMA54_INTERACT_4"/>
    <property type="match status" value="1"/>
</dbReference>
<dbReference type="SUPFAM" id="SSF63520">
    <property type="entry name" value="PTS-regulatory domain, PRD"/>
    <property type="match status" value="1"/>
</dbReference>
<feature type="domain" description="PTS EIIA type-4" evidence="5">
    <location>
        <begin position="556"/>
        <end position="682"/>
    </location>
</feature>
<evidence type="ECO:0000256" key="2">
    <source>
        <dbReference type="ARBA" id="ARBA00022741"/>
    </source>
</evidence>
<evidence type="ECO:0000256" key="3">
    <source>
        <dbReference type="ARBA" id="ARBA00022840"/>
    </source>
</evidence>
<keyword evidence="8" id="KW-1185">Reference proteome</keyword>
<evidence type="ECO:0000259" key="6">
    <source>
        <dbReference type="PROSITE" id="PS51372"/>
    </source>
</evidence>
<dbReference type="EMBL" id="CP093366">
    <property type="protein sequence ID" value="UQS82265.1"/>
    <property type="molecule type" value="Genomic_DNA"/>
</dbReference>
<evidence type="ECO:0000256" key="1">
    <source>
        <dbReference type="ARBA" id="ARBA00022679"/>
    </source>
</evidence>
<dbReference type="SUPFAM" id="SSF53062">
    <property type="entry name" value="PTS system fructose IIA component-like"/>
    <property type="match status" value="1"/>
</dbReference>